<dbReference type="HAMAP" id="MF_04072">
    <property type="entry name" value="INFV_HEMA"/>
    <property type="match status" value="1"/>
</dbReference>
<feature type="site" description="Cleavage; by host" evidence="22">
    <location>
        <begin position="342"/>
        <end position="343"/>
    </location>
</feature>
<dbReference type="Gene3D" id="3.90.20.10">
    <property type="match status" value="1"/>
</dbReference>
<keyword evidence="17 22" id="KW-1015">Disulfide bond</keyword>
<keyword evidence="13 22" id="KW-0261">Viral envelope protein</keyword>
<keyword evidence="22" id="KW-1133">Transmembrane helix</keyword>
<feature type="transmembrane region" description="Helical" evidence="22">
    <location>
        <begin position="526"/>
        <end position="551"/>
    </location>
</feature>
<dbReference type="GO" id="GO:0046761">
    <property type="term" value="P:viral budding from plasma membrane"/>
    <property type="evidence" value="ECO:0007669"/>
    <property type="project" value="UniProtKB-UniRule"/>
</dbReference>
<dbReference type="PRINTS" id="PR00329">
    <property type="entry name" value="HEMAGGLUTN12"/>
</dbReference>
<keyword evidence="9 22" id="KW-1162">Viral penetration into host cytoplasm</keyword>
<organismHost>
    <name type="scientific">Sturnira lilium</name>
    <name type="common">Lesser yellow-shouldered bat</name>
    <dbReference type="NCBI Taxonomy" id="27660"/>
</organismHost>
<organism evidence="24 25">
    <name type="scientific">Influenza A virus (strain A/little yellow-shouldered bat/Guatemala/153/2009(H17N10))</name>
    <dbReference type="NCBI Taxonomy" id="1129345"/>
    <lineage>
        <taxon>Viruses</taxon>
        <taxon>Riboviria</taxon>
        <taxon>Orthornavirae</taxon>
        <taxon>Negarnaviricota</taxon>
        <taxon>Polyploviricotina</taxon>
        <taxon>Insthoviricetes</taxon>
        <taxon>Articulavirales</taxon>
        <taxon>Orthomyxoviridae</taxon>
        <taxon>Alphainfluenzavirus</taxon>
        <taxon>Alphainfluenzavirus influenzae</taxon>
        <taxon>Influenza A virus</taxon>
    </lineage>
</organism>
<comment type="PTM">
    <text evidence="22">Palmitoylated.</text>
</comment>
<keyword evidence="4 22" id="KW-1170">Fusion of virus membrane with host endosomal membrane</keyword>
<dbReference type="EMBL" id="CY103876">
    <property type="protein sequence ID" value="AFC35418.1"/>
    <property type="molecule type" value="Viral_cRNA"/>
</dbReference>
<dbReference type="Gene3D" id="3.90.209.20">
    <property type="match status" value="1"/>
</dbReference>
<dbReference type="GO" id="GO:0075512">
    <property type="term" value="P:clathrin-dependent endocytosis of virus by host cell"/>
    <property type="evidence" value="ECO:0007669"/>
    <property type="project" value="UniProtKB-UniRule"/>
</dbReference>
<name>H6QM73_I09A8</name>
<evidence type="ECO:0000256" key="13">
    <source>
        <dbReference type="ARBA" id="ARBA00022879"/>
    </source>
</evidence>
<protein>
    <recommendedName>
        <fullName evidence="22">Hemagglutinin</fullName>
    </recommendedName>
    <component>
        <recommendedName>
            <fullName evidence="22">Hemagglutinin HA1 chain</fullName>
        </recommendedName>
    </component>
    <component>
        <recommendedName>
            <fullName evidence="22">Hemagglutinin HA2 chain</fullName>
        </recommendedName>
    </component>
</protein>
<evidence type="ECO:0000313" key="25">
    <source>
        <dbReference type="Proteomes" id="UP000137917"/>
    </source>
</evidence>
<dbReference type="SMR" id="H6QM73"/>
<sequence>MELIVLLILLNPYTFVLGDRICIGYQANQNNQTVNTLLEQNVPVTGAQEILETNHNGKLCSLNGVPPLDLQSCTLAGWLLGNPNCDSLLEAEEWSYIKINESAPDDLCFPGNFENLQDLLLEMSGVQNFTKVKLFNPQSMTGVTTNNVDQTCPFEGKPSFYRNLNWIQGNSGLPFNIEIKNPTSNPLLLLWGIHNTKDAAQQRNLYGNDYSYTIFNFGEKSEEFRPEIGQRDEVKAHQDRIDYYWGSLPAQSTLRIESTGNLIAPEYGFYYKRKEGKGGLMKSKLPISDCSTKCQTPLGALNSTLPFQNVHQQTIGNCPKYVKATSLMLATGLRNNPQMEGRGLFGAIAGFIEGGWQGMIDGWYGYHHENQEGSGYAADKEATQKAVDAITNKVNSIIDKMNSQFESNIKEFNRLELRIQHLSDRVDDALLDIWSYNTELLVLLENERTLDFHDANVKNLFEKVKAQLKDNAIDEGNGCFLLLHKCNNSCMDDIKNGTYKYMDYREESHIEKQKIDGVKLTDYSRYYIMTLYSTIASSVVLGSLIIAAFLWGCQKGSIQCKICI</sequence>
<feature type="lipid moiety-binding region" description="S-palmitoyl cysteine; by host" evidence="22">
    <location>
        <position position="553"/>
    </location>
</feature>
<comment type="similarity">
    <text evidence="2 22 23">Belongs to the influenza viruses hemagglutinin family.</text>
</comment>
<feature type="lipid moiety-binding region" description="S-palmitoyl cysteine; by host" evidence="22">
    <location>
        <position position="560"/>
    </location>
</feature>
<keyword evidence="3 22" id="KW-1168">Fusion of virus membrane with host membrane</keyword>
<dbReference type="SUPFAM" id="SSF49818">
    <property type="entry name" value="Viral protein domain"/>
    <property type="match status" value="1"/>
</dbReference>
<comment type="caution">
    <text evidence="22">Lacks conserved residue(s) required for the propagation of feature annotation.</text>
</comment>
<keyword evidence="19 22" id="KW-1167">Clathrin- and caveolin-independent endocytosis of virus by host</keyword>
<dbReference type="PRINTS" id="PR00330">
    <property type="entry name" value="HEMAGGLUTN1"/>
</dbReference>
<dbReference type="GO" id="GO:0046789">
    <property type="term" value="F:host cell surface receptor binding"/>
    <property type="evidence" value="ECO:0007669"/>
    <property type="project" value="UniProtKB-UniRule"/>
</dbReference>
<evidence type="ECO:0000256" key="8">
    <source>
        <dbReference type="ARBA" id="ARBA00022581"/>
    </source>
</evidence>
<keyword evidence="20 22" id="KW-0449">Lipoprotein</keyword>
<evidence type="ECO:0000256" key="21">
    <source>
        <dbReference type="ARBA" id="ARBA00023296"/>
    </source>
</evidence>
<evidence type="ECO:0000256" key="23">
    <source>
        <dbReference type="RuleBase" id="RU003324"/>
    </source>
</evidence>
<evidence type="ECO:0000313" key="24">
    <source>
        <dbReference type="EMBL" id="AFC35418.1"/>
    </source>
</evidence>
<evidence type="ECO:0000256" key="15">
    <source>
        <dbReference type="ARBA" id="ARBA00023136"/>
    </source>
</evidence>
<evidence type="ECO:0000256" key="18">
    <source>
        <dbReference type="ARBA" id="ARBA00023180"/>
    </source>
</evidence>
<dbReference type="InterPro" id="IPR008980">
    <property type="entry name" value="Capsid_hemagglutn"/>
</dbReference>
<comment type="PTM">
    <text evidence="22">In natural infection, inactive HA is matured into HA1 and HA2 outside the cell by one or more trypsin-like, arginine-specific endoprotease secreted by the bronchial epithelial cells. One identified protease that may be involved in this process is secreted in lungs by club cells.</text>
</comment>
<evidence type="ECO:0000256" key="12">
    <source>
        <dbReference type="ARBA" id="ARBA00022870"/>
    </source>
</evidence>
<keyword evidence="11 22" id="KW-0946">Virion</keyword>
<dbReference type="GO" id="GO:0016020">
    <property type="term" value="C:membrane"/>
    <property type="evidence" value="ECO:0007669"/>
    <property type="project" value="UniProtKB-UniRule"/>
</dbReference>
<keyword evidence="18 22" id="KW-0325">Glycoprotein</keyword>
<dbReference type="GO" id="GO:0039654">
    <property type="term" value="P:fusion of virus membrane with host endosome membrane"/>
    <property type="evidence" value="ECO:0007669"/>
    <property type="project" value="UniProtKB-UniRule"/>
</dbReference>
<keyword evidence="10 22" id="KW-1161">Viral attachment to host cell</keyword>
<dbReference type="GO" id="GO:0019031">
    <property type="term" value="C:viral envelope"/>
    <property type="evidence" value="ECO:0007669"/>
    <property type="project" value="UniProtKB-UniRule"/>
</dbReference>
<evidence type="ECO:0000256" key="11">
    <source>
        <dbReference type="ARBA" id="ARBA00022844"/>
    </source>
</evidence>
<comment type="subcellular location">
    <subcellularLocation>
        <location evidence="1 22">Host apical cell membrane</location>
        <topology evidence="1 22">Single-pass type I membrane protein</topology>
    </subcellularLocation>
    <subcellularLocation>
        <location evidence="22">Virion membrane</location>
        <topology evidence="22">Single-pass type I membrane protein</topology>
    </subcellularLocation>
    <text evidence="22">Targeted to the apical plasma membrane in epithelial polarized cells through a signal present in the transmembrane domain. Associated with glycosphingolipid- and cholesterol-enriched detergent-resistant lipid rafts.</text>
</comment>
<proteinExistence type="inferred from homology"/>
<keyword evidence="12 22" id="KW-1043">Host membrane</keyword>
<dbReference type="GO" id="GO:0020002">
    <property type="term" value="C:host cell plasma membrane"/>
    <property type="evidence" value="ECO:0007669"/>
    <property type="project" value="UniProtKB-SubCell"/>
</dbReference>
<evidence type="ECO:0000256" key="7">
    <source>
        <dbReference type="ARBA" id="ARBA00022570"/>
    </source>
</evidence>
<comment type="subunit">
    <text evidence="22 23">Homotrimer of disulfide-linked HA1-HA2.</text>
</comment>
<keyword evidence="8 22" id="KW-0945">Host-virus interaction</keyword>
<evidence type="ECO:0000256" key="22">
    <source>
        <dbReference type="HAMAP-Rule" id="MF_04072"/>
    </source>
</evidence>
<dbReference type="InterPro" id="IPR001364">
    <property type="entry name" value="Hemagglutn_influenz_A/B"/>
</dbReference>
<comment type="function">
    <text evidence="22">Binds to sialic acid-containing receptors on the cell surface, bringing about the attachment of the virus particle to the cell. This attachment induces virion internalization either through clathrin-dependent endocytosis or through clathrin- and caveolin-independent pathway. Plays a major role in the determination of host range restriction and virulence. Class I viral fusion protein. Responsible for penetration of the virus into the cell cytoplasm by mediating the fusion of the membrane of the endocytosed virus particle with the endosomal membrane. Low pH in endosomes induces an irreversible conformational change in HA2, releasing the fusion hydrophobic peptide. Several trimers are required to form a competent fusion pore.</text>
</comment>
<keyword evidence="22" id="KW-0732">Signal</keyword>
<accession>H6QM73</accession>
<keyword evidence="14 22" id="KW-1164">Virus endocytosis by host</keyword>
<keyword evidence="7 22" id="KW-1165">Clathrin-mediated endocytosis of virus by host</keyword>
<feature type="chain" id="PRO_5023318811" description="Hemagglutinin HA2 chain" evidence="22">
    <location>
        <begin position="343"/>
        <end position="564"/>
    </location>
</feature>
<dbReference type="GO" id="GO:0019064">
    <property type="term" value="P:fusion of virus membrane with host plasma membrane"/>
    <property type="evidence" value="ECO:0007669"/>
    <property type="project" value="InterPro"/>
</dbReference>
<dbReference type="Gene3D" id="2.10.77.10">
    <property type="entry name" value="Hemagglutinin Chain A, Domain 2"/>
    <property type="match status" value="1"/>
</dbReference>
<comment type="function">
    <text evidence="23">Binds to sialic acid-containing receptors on the cell surface, bringing about the attachment of the virus particle to the cell. This attachment induces virion internalization of about two third of the virus particles through clathrin-dependent endocytosis and about one third through a clathrin- and caveolin-independent pathway. Plays a major role in the determination of host range restriction and virulence. Class I viral fusion protein. Responsible for penetration of the virus into the cell cytoplasm by mediating the fusion of the membrane of the endocytosed virus particle with the endosomal membrane. Low pH in endosomes induces an irreversible conformational change in HA2, releasing the fusion hydrophobic peptide. Several trimers are required to form a competent fusion pore.</text>
</comment>
<feature type="disulfide bond" evidence="22">
    <location>
        <begin position="486"/>
        <end position="490"/>
    </location>
</feature>
<keyword evidence="5 22" id="KW-1032">Host cell membrane</keyword>
<evidence type="ECO:0000256" key="9">
    <source>
        <dbReference type="ARBA" id="ARBA00022595"/>
    </source>
</evidence>
<evidence type="ECO:0000256" key="19">
    <source>
        <dbReference type="ARBA" id="ARBA00023261"/>
    </source>
</evidence>
<dbReference type="InterPro" id="IPR000149">
    <property type="entry name" value="Hemagglutn_influenz_A"/>
</dbReference>
<dbReference type="GO" id="GO:0055036">
    <property type="term" value="C:virion membrane"/>
    <property type="evidence" value="ECO:0007669"/>
    <property type="project" value="UniProtKB-SubCell"/>
</dbReference>
<keyword evidence="15 22" id="KW-0472">Membrane</keyword>
<gene>
    <name evidence="22 24" type="primary">HA</name>
</gene>
<evidence type="ECO:0000256" key="20">
    <source>
        <dbReference type="ARBA" id="ARBA00023288"/>
    </source>
</evidence>
<evidence type="ECO:0000256" key="2">
    <source>
        <dbReference type="ARBA" id="ARBA00006321"/>
    </source>
</evidence>
<dbReference type="SUPFAM" id="SSF58064">
    <property type="entry name" value="Influenza hemagglutinin (stalk)"/>
    <property type="match status" value="1"/>
</dbReference>
<evidence type="ECO:0000256" key="6">
    <source>
        <dbReference type="ARBA" id="ARBA00022546"/>
    </source>
</evidence>
<evidence type="ECO:0000256" key="4">
    <source>
        <dbReference type="ARBA" id="ARBA00022510"/>
    </source>
</evidence>
<dbReference type="GO" id="GO:0019062">
    <property type="term" value="P:virion attachment to host cell"/>
    <property type="evidence" value="ECO:0007669"/>
    <property type="project" value="UniProtKB-KW"/>
</dbReference>
<evidence type="ECO:0000256" key="3">
    <source>
        <dbReference type="ARBA" id="ARBA00022506"/>
    </source>
</evidence>
<keyword evidence="6 22" id="KW-0348">Hemagglutinin</keyword>
<keyword evidence="16 22" id="KW-0564">Palmitate</keyword>
<evidence type="ECO:0000256" key="10">
    <source>
        <dbReference type="ARBA" id="ARBA00022804"/>
    </source>
</evidence>
<reference evidence="25" key="1">
    <citation type="journal article" date="2012" name="Proc. Natl. Acad. Sci. U.S.A.">
        <title>A distinct lineage of influenza A virus from bats.</title>
        <authorList>
            <person name="Tong S."/>
            <person name="Li Y."/>
            <person name="Rivailler P."/>
            <person name="Conrardy C."/>
            <person name="Alvarez Castillo D.A."/>
            <person name="Chen L.-M."/>
            <person name="Recuenco S."/>
            <person name="Ellison J.A."/>
            <person name="Davis C.T."/>
            <person name="York I.A."/>
            <person name="Turmelle A.S."/>
            <person name="Moran D."/>
            <person name="Rogers S."/>
            <person name="Shi M."/>
            <person name="Tao Y."/>
            <person name="Weil M.R."/>
            <person name="Tang K."/>
            <person name="Rowe L.A."/>
            <person name="Sammons S."/>
            <person name="Xu X."/>
            <person name="Frace M."/>
            <person name="Lindblade K.A."/>
            <person name="Cox N.J."/>
            <person name="Anderson L.J."/>
            <person name="Rupprecht C."/>
            <person name="Donis R.O."/>
        </authorList>
    </citation>
    <scope>NUCLEOTIDE SEQUENCE [LARGE SCALE GENOMIC DNA]</scope>
</reference>
<keyword evidence="22" id="KW-0812">Transmembrane</keyword>
<dbReference type="Proteomes" id="UP000137917">
    <property type="component" value="Genome"/>
</dbReference>
<evidence type="ECO:0000256" key="5">
    <source>
        <dbReference type="ARBA" id="ARBA00022511"/>
    </source>
</evidence>
<evidence type="ECO:0000256" key="17">
    <source>
        <dbReference type="ARBA" id="ARBA00023157"/>
    </source>
</evidence>
<evidence type="ECO:0000256" key="14">
    <source>
        <dbReference type="ARBA" id="ARBA00022890"/>
    </source>
</evidence>
<evidence type="ECO:0000256" key="16">
    <source>
        <dbReference type="ARBA" id="ARBA00023139"/>
    </source>
</evidence>
<dbReference type="InterPro" id="IPR013828">
    <property type="entry name" value="Hemagglutn_HA1_a/b_dom_sf"/>
</dbReference>
<feature type="disulfide bond" evidence="22">
    <location>
        <begin position="294"/>
        <end position="318"/>
    </location>
</feature>
<feature type="lipid moiety-binding region" description="S-palmitoyl cysteine; by host" evidence="22">
    <location>
        <position position="563"/>
    </location>
</feature>
<feature type="disulfide bond" evidence="22">
    <location>
        <begin position="73"/>
        <end position="85"/>
    </location>
</feature>
<evidence type="ECO:0000256" key="1">
    <source>
        <dbReference type="ARBA" id="ARBA00004310"/>
    </source>
</evidence>
<dbReference type="Pfam" id="PF00509">
    <property type="entry name" value="Hemagglutinin"/>
    <property type="match status" value="1"/>
</dbReference>
<keyword evidence="21 22" id="KW-1160">Virus entry into host cell</keyword>